<evidence type="ECO:0000256" key="5">
    <source>
        <dbReference type="ARBA" id="ARBA00022448"/>
    </source>
</evidence>
<dbReference type="GO" id="GO:0005856">
    <property type="term" value="C:cytoskeleton"/>
    <property type="evidence" value="ECO:0007669"/>
    <property type="project" value="UniProtKB-SubCell"/>
</dbReference>
<dbReference type="GO" id="GO:0048193">
    <property type="term" value="P:Golgi vesicle transport"/>
    <property type="evidence" value="ECO:0007669"/>
    <property type="project" value="TreeGrafter"/>
</dbReference>
<dbReference type="GO" id="GO:0040038">
    <property type="term" value="P:polar body extrusion after meiotic divisions"/>
    <property type="evidence" value="ECO:0007669"/>
    <property type="project" value="TreeGrafter"/>
</dbReference>
<dbReference type="PANTHER" id="PTHR21345">
    <property type="entry name" value="SPIRE"/>
    <property type="match status" value="1"/>
</dbReference>
<dbReference type="GO" id="GO:0030041">
    <property type="term" value="P:actin filament polymerization"/>
    <property type="evidence" value="ECO:0007669"/>
    <property type="project" value="TreeGrafter"/>
</dbReference>
<reference evidence="15" key="3">
    <citation type="submission" date="2025-09" db="UniProtKB">
        <authorList>
            <consortium name="Ensembl"/>
        </authorList>
    </citation>
    <scope>IDENTIFICATION</scope>
</reference>
<sequence>MCCVGQITRWLYELSLGDILTLYNQPINEEQAWAVCYQCSRSLSEEGERSLDSSSAGVPV</sequence>
<evidence type="ECO:0000256" key="3">
    <source>
        <dbReference type="ARBA" id="ARBA00004413"/>
    </source>
</evidence>
<keyword evidence="16" id="KW-1185">Reference proteome</keyword>
<keyword evidence="8" id="KW-0677">Repeat</keyword>
<dbReference type="InterPro" id="IPR029901">
    <property type="entry name" value="Spire"/>
</dbReference>
<feature type="domain" description="KIND" evidence="14">
    <location>
        <begin position="14"/>
        <end position="60"/>
    </location>
</feature>
<dbReference type="GO" id="GO:0005938">
    <property type="term" value="C:cell cortex"/>
    <property type="evidence" value="ECO:0007669"/>
    <property type="project" value="TreeGrafter"/>
</dbReference>
<keyword evidence="9" id="KW-0653">Protein transport</keyword>
<dbReference type="GO" id="GO:0051295">
    <property type="term" value="P:establishment of meiotic spindle localization"/>
    <property type="evidence" value="ECO:0007669"/>
    <property type="project" value="TreeGrafter"/>
</dbReference>
<keyword evidence="6" id="KW-1003">Cell membrane</keyword>
<reference evidence="15 16" key="1">
    <citation type="submission" date="2020-05" db="EMBL/GenBank/DDBJ databases">
        <title>Electrophorus electricus (electric eel) genome, fEleEle1, primary haplotype.</title>
        <authorList>
            <person name="Myers G."/>
            <person name="Meyer A."/>
            <person name="Fedrigo O."/>
            <person name="Formenti G."/>
            <person name="Rhie A."/>
            <person name="Tracey A."/>
            <person name="Sims Y."/>
            <person name="Jarvis E.D."/>
        </authorList>
    </citation>
    <scope>NUCLEOTIDE SEQUENCE [LARGE SCALE GENOMIC DNA]</scope>
</reference>
<name>A0AAY5F0I3_ELEEL</name>
<dbReference type="Gene3D" id="1.10.510.10">
    <property type="entry name" value="Transferase(Phosphotransferase) domain 1"/>
    <property type="match status" value="1"/>
</dbReference>
<dbReference type="PANTHER" id="PTHR21345:SF8">
    <property type="entry name" value="PROTEIN SPIRE HOMOLOG 1"/>
    <property type="match status" value="1"/>
</dbReference>
<evidence type="ECO:0000256" key="2">
    <source>
        <dbReference type="ARBA" id="ARBA00004245"/>
    </source>
</evidence>
<evidence type="ECO:0000256" key="11">
    <source>
        <dbReference type="ARBA" id="ARBA00023203"/>
    </source>
</evidence>
<dbReference type="PROSITE" id="PS51377">
    <property type="entry name" value="KIND"/>
    <property type="match status" value="1"/>
</dbReference>
<evidence type="ECO:0000256" key="6">
    <source>
        <dbReference type="ARBA" id="ARBA00022475"/>
    </source>
</evidence>
<keyword evidence="11" id="KW-0009">Actin-binding</keyword>
<dbReference type="GO" id="GO:0005886">
    <property type="term" value="C:plasma membrane"/>
    <property type="evidence" value="ECO:0007669"/>
    <property type="project" value="UniProtKB-SubCell"/>
</dbReference>
<reference evidence="15" key="2">
    <citation type="submission" date="2025-08" db="UniProtKB">
        <authorList>
            <consortium name="Ensembl"/>
        </authorList>
    </citation>
    <scope>IDENTIFICATION</scope>
</reference>
<evidence type="ECO:0000256" key="12">
    <source>
        <dbReference type="ARBA" id="ARBA00023212"/>
    </source>
</evidence>
<dbReference type="Pfam" id="PF16474">
    <property type="entry name" value="KIND"/>
    <property type="match status" value="1"/>
</dbReference>
<keyword evidence="5" id="KW-0813">Transport</keyword>
<keyword evidence="10" id="KW-0472">Membrane</keyword>
<dbReference type="Ensembl" id="ENSEEET00000064531.1">
    <property type="protein sequence ID" value="ENSEEEP00000062464.1"/>
    <property type="gene ID" value="ENSEEEG00000025487.1"/>
</dbReference>
<evidence type="ECO:0000259" key="14">
    <source>
        <dbReference type="PROSITE" id="PS51377"/>
    </source>
</evidence>
<evidence type="ECO:0000256" key="13">
    <source>
        <dbReference type="ARBA" id="ARBA00023329"/>
    </source>
</evidence>
<accession>A0AAY5F0I3</accession>
<proteinExistence type="inferred from homology"/>
<evidence type="ECO:0000313" key="15">
    <source>
        <dbReference type="Ensembl" id="ENSEEEP00000062464.1"/>
    </source>
</evidence>
<dbReference type="GO" id="GO:0008017">
    <property type="term" value="F:microtubule binding"/>
    <property type="evidence" value="ECO:0007669"/>
    <property type="project" value="TreeGrafter"/>
</dbReference>
<evidence type="ECO:0000256" key="1">
    <source>
        <dbReference type="ARBA" id="ARBA00004180"/>
    </source>
</evidence>
<dbReference type="GO" id="GO:0051639">
    <property type="term" value="P:actin filament network formation"/>
    <property type="evidence" value="ECO:0007669"/>
    <property type="project" value="TreeGrafter"/>
</dbReference>
<evidence type="ECO:0000256" key="9">
    <source>
        <dbReference type="ARBA" id="ARBA00022927"/>
    </source>
</evidence>
<comment type="similarity">
    <text evidence="4">Belongs to the spire family.</text>
</comment>
<evidence type="ECO:0000256" key="10">
    <source>
        <dbReference type="ARBA" id="ARBA00023136"/>
    </source>
</evidence>
<evidence type="ECO:0000256" key="7">
    <source>
        <dbReference type="ARBA" id="ARBA00022490"/>
    </source>
</evidence>
<dbReference type="Proteomes" id="UP000314983">
    <property type="component" value="Chromosome 5"/>
</dbReference>
<evidence type="ECO:0000256" key="4">
    <source>
        <dbReference type="ARBA" id="ARBA00010956"/>
    </source>
</evidence>
<keyword evidence="12" id="KW-0206">Cytoskeleton</keyword>
<dbReference type="GO" id="GO:0030659">
    <property type="term" value="C:cytoplasmic vesicle membrane"/>
    <property type="evidence" value="ECO:0007669"/>
    <property type="project" value="UniProtKB-SubCell"/>
</dbReference>
<dbReference type="AlphaFoldDB" id="A0AAY5F0I3"/>
<dbReference type="GO" id="GO:0015031">
    <property type="term" value="P:protein transport"/>
    <property type="evidence" value="ECO:0007669"/>
    <property type="project" value="UniProtKB-KW"/>
</dbReference>
<dbReference type="GO" id="GO:0003779">
    <property type="term" value="F:actin binding"/>
    <property type="evidence" value="ECO:0007669"/>
    <property type="project" value="UniProtKB-KW"/>
</dbReference>
<keyword evidence="7" id="KW-0963">Cytoplasm</keyword>
<protein>
    <recommendedName>
        <fullName evidence="14">KIND domain-containing protein</fullName>
    </recommendedName>
</protein>
<organism evidence="15 16">
    <name type="scientific">Electrophorus electricus</name>
    <name type="common">Electric eel</name>
    <name type="synonym">Gymnotus electricus</name>
    <dbReference type="NCBI Taxonomy" id="8005"/>
    <lineage>
        <taxon>Eukaryota</taxon>
        <taxon>Metazoa</taxon>
        <taxon>Chordata</taxon>
        <taxon>Craniata</taxon>
        <taxon>Vertebrata</taxon>
        <taxon>Euteleostomi</taxon>
        <taxon>Actinopterygii</taxon>
        <taxon>Neopterygii</taxon>
        <taxon>Teleostei</taxon>
        <taxon>Ostariophysi</taxon>
        <taxon>Gymnotiformes</taxon>
        <taxon>Gymnotoidei</taxon>
        <taxon>Gymnotidae</taxon>
        <taxon>Electrophorus</taxon>
    </lineage>
</organism>
<evidence type="ECO:0000256" key="8">
    <source>
        <dbReference type="ARBA" id="ARBA00022737"/>
    </source>
</evidence>
<comment type="subcellular location">
    <subcellularLocation>
        <location evidence="3">Cell membrane</location>
        <topology evidence="3">Peripheral membrane protein</topology>
        <orientation evidence="3">Cytoplasmic side</orientation>
    </subcellularLocation>
    <subcellularLocation>
        <location evidence="2">Cytoplasm</location>
        <location evidence="2">Cytoskeleton</location>
    </subcellularLocation>
    <subcellularLocation>
        <location evidence="1">Cytoplasmic vesicle membrane</location>
        <topology evidence="1">Peripheral membrane protein</topology>
        <orientation evidence="1">Cytoplasmic side</orientation>
    </subcellularLocation>
</comment>
<evidence type="ECO:0000313" key="16">
    <source>
        <dbReference type="Proteomes" id="UP000314983"/>
    </source>
</evidence>
<keyword evidence="13" id="KW-0968">Cytoplasmic vesicle</keyword>
<dbReference type="GO" id="GO:0036089">
    <property type="term" value="P:cleavage furrow formation"/>
    <property type="evidence" value="ECO:0007669"/>
    <property type="project" value="TreeGrafter"/>
</dbReference>
<dbReference type="GO" id="GO:0045010">
    <property type="term" value="P:actin nucleation"/>
    <property type="evidence" value="ECO:0007669"/>
    <property type="project" value="InterPro"/>
</dbReference>
<dbReference type="InterPro" id="IPR011019">
    <property type="entry name" value="KIND_dom"/>
</dbReference>